<dbReference type="STRING" id="646529.Desaci_1783"/>
<evidence type="ECO:0000259" key="1">
    <source>
        <dbReference type="SMART" id="SM00986"/>
    </source>
</evidence>
<accession>I4D4P6</accession>
<reference evidence="2 3" key="1">
    <citation type="journal article" date="2012" name="J. Bacteriol.">
        <title>Complete genome sequences of Desulfosporosinus orientis DSM765T, Desulfosporosinus youngiae DSM17734T, Desulfosporosinus meridiei DSM13257T, and Desulfosporosinus acidiphilus DSM22704T.</title>
        <authorList>
            <person name="Pester M."/>
            <person name="Brambilla E."/>
            <person name="Alazard D."/>
            <person name="Rattei T."/>
            <person name="Weinmaier T."/>
            <person name="Han J."/>
            <person name="Lucas S."/>
            <person name="Lapidus A."/>
            <person name="Cheng J.F."/>
            <person name="Goodwin L."/>
            <person name="Pitluck S."/>
            <person name="Peters L."/>
            <person name="Ovchinnikova G."/>
            <person name="Teshima H."/>
            <person name="Detter J.C."/>
            <person name="Han C.S."/>
            <person name="Tapia R."/>
            <person name="Land M.L."/>
            <person name="Hauser L."/>
            <person name="Kyrpides N.C."/>
            <person name="Ivanova N.N."/>
            <person name="Pagani I."/>
            <person name="Huntmann M."/>
            <person name="Wei C.L."/>
            <person name="Davenport K.W."/>
            <person name="Daligault H."/>
            <person name="Chain P.S."/>
            <person name="Chen A."/>
            <person name="Mavromatis K."/>
            <person name="Markowitz V."/>
            <person name="Szeto E."/>
            <person name="Mikhailova N."/>
            <person name="Pati A."/>
            <person name="Wagner M."/>
            <person name="Woyke T."/>
            <person name="Ollivier B."/>
            <person name="Klenk H.P."/>
            <person name="Spring S."/>
            <person name="Loy A."/>
        </authorList>
    </citation>
    <scope>NUCLEOTIDE SEQUENCE [LARGE SCALE GENOMIC DNA]</scope>
    <source>
        <strain evidence="3">DSM 22704 / JCM 16185 / SJ4</strain>
    </source>
</reference>
<keyword evidence="2" id="KW-0378">Hydrolase</keyword>
<dbReference type="EMBL" id="CP003639">
    <property type="protein sequence ID" value="AFM40770.1"/>
    <property type="molecule type" value="Genomic_DNA"/>
</dbReference>
<dbReference type="SMART" id="SM00986">
    <property type="entry name" value="UDG"/>
    <property type="match status" value="1"/>
</dbReference>
<dbReference type="Pfam" id="PF03167">
    <property type="entry name" value="UDG"/>
    <property type="match status" value="1"/>
</dbReference>
<proteinExistence type="predicted"/>
<name>I4D4P6_DESAJ</name>
<dbReference type="HOGENOM" id="CLU_094865_1_0_9"/>
<dbReference type="RefSeq" id="WP_014826776.1">
    <property type="nucleotide sequence ID" value="NC_018068.1"/>
</dbReference>
<keyword evidence="2" id="KW-0326">Glycosidase</keyword>
<gene>
    <name evidence="2" type="ordered locus">Desaci_1783</name>
</gene>
<dbReference type="InterPro" id="IPR036895">
    <property type="entry name" value="Uracil-DNA_glycosylase-like_sf"/>
</dbReference>
<dbReference type="InterPro" id="IPR026353">
    <property type="entry name" value="Hypoxan-DNA_Glyclase"/>
</dbReference>
<dbReference type="AlphaFoldDB" id="I4D4P6"/>
<dbReference type="OrthoDB" id="9799921at2"/>
<keyword evidence="3" id="KW-1185">Reference proteome</keyword>
<dbReference type="SUPFAM" id="SSF52141">
    <property type="entry name" value="Uracil-DNA glycosylase-like"/>
    <property type="match status" value="1"/>
</dbReference>
<organism evidence="2 3">
    <name type="scientific">Desulfosporosinus acidiphilus (strain DSM 22704 / JCM 16185 / SJ4)</name>
    <dbReference type="NCBI Taxonomy" id="646529"/>
    <lineage>
        <taxon>Bacteria</taxon>
        <taxon>Bacillati</taxon>
        <taxon>Bacillota</taxon>
        <taxon>Clostridia</taxon>
        <taxon>Eubacteriales</taxon>
        <taxon>Desulfitobacteriaceae</taxon>
        <taxon>Desulfosporosinus</taxon>
    </lineage>
</organism>
<dbReference type="NCBIfam" id="TIGR04274">
    <property type="entry name" value="hypoxanDNAglyco"/>
    <property type="match status" value="1"/>
</dbReference>
<dbReference type="GO" id="GO:0016798">
    <property type="term" value="F:hydrolase activity, acting on glycosyl bonds"/>
    <property type="evidence" value="ECO:0007669"/>
    <property type="project" value="UniProtKB-KW"/>
</dbReference>
<dbReference type="CDD" id="cd10032">
    <property type="entry name" value="UDG-F6_HDG"/>
    <property type="match status" value="1"/>
</dbReference>
<evidence type="ECO:0000313" key="3">
    <source>
        <dbReference type="Proteomes" id="UP000002892"/>
    </source>
</evidence>
<dbReference type="SMART" id="SM00987">
    <property type="entry name" value="UreE_C"/>
    <property type="match status" value="1"/>
</dbReference>
<dbReference type="Proteomes" id="UP000002892">
    <property type="component" value="Chromosome"/>
</dbReference>
<dbReference type="InterPro" id="IPR005122">
    <property type="entry name" value="Uracil-DNA_glycosylase-like"/>
</dbReference>
<feature type="domain" description="Uracil-DNA glycosylase-like" evidence="1">
    <location>
        <begin position="10"/>
        <end position="161"/>
    </location>
</feature>
<sequence>MEKTPLHSFQPIIDSTSRILILGSMPGVQSLKEQRYYANPQNQFWRILYTIFSVPFDSDYQQRISFIRSQRIALWDVIATCHREGSLDSNIKDERVNDFHRLFETCTALTLVLFNGAKAYEIFKKRVGFNFSNLSFRQLPSTSPANTIKLEEKINQWAIIREFLAREFKQ</sequence>
<dbReference type="EC" id="3.2.2.-" evidence="2"/>
<protein>
    <submittedName>
        <fullName evidence="2">G:T/U mismatch-specific DNA glycosylase</fullName>
        <ecNumber evidence="2">3.2.2.-</ecNumber>
    </submittedName>
</protein>
<dbReference type="eggNOG" id="COG3663">
    <property type="taxonomic scope" value="Bacteria"/>
</dbReference>
<dbReference type="Gene3D" id="3.40.470.10">
    <property type="entry name" value="Uracil-DNA glycosylase-like domain"/>
    <property type="match status" value="1"/>
</dbReference>
<evidence type="ECO:0000313" key="2">
    <source>
        <dbReference type="EMBL" id="AFM40770.1"/>
    </source>
</evidence>
<dbReference type="KEGG" id="dai:Desaci_1783"/>